<gene>
    <name evidence="2" type="ORF">UT84_C0008G0003</name>
</gene>
<proteinExistence type="predicted"/>
<dbReference type="EMBL" id="LBYI01000008">
    <property type="protein sequence ID" value="KKR50689.1"/>
    <property type="molecule type" value="Genomic_DNA"/>
</dbReference>
<evidence type="ECO:0000313" key="3">
    <source>
        <dbReference type="Proteomes" id="UP000034531"/>
    </source>
</evidence>
<reference evidence="2 3" key="1">
    <citation type="journal article" date="2015" name="Nature">
        <title>rRNA introns, odd ribosomes, and small enigmatic genomes across a large radiation of phyla.</title>
        <authorList>
            <person name="Brown C.T."/>
            <person name="Hug L.A."/>
            <person name="Thomas B.C."/>
            <person name="Sharon I."/>
            <person name="Castelle C.J."/>
            <person name="Singh A."/>
            <person name="Wilkins M.J."/>
            <person name="Williams K.H."/>
            <person name="Banfield J.F."/>
        </authorList>
    </citation>
    <scope>NUCLEOTIDE SEQUENCE [LARGE SCALE GENOMIC DNA]</scope>
</reference>
<accession>A0A0G0RDC0</accession>
<evidence type="ECO:0000256" key="1">
    <source>
        <dbReference type="SAM" id="MobiDB-lite"/>
    </source>
</evidence>
<protein>
    <submittedName>
        <fullName evidence="2">Uncharacterized protein</fullName>
    </submittedName>
</protein>
<organism evidence="2 3">
    <name type="scientific">Candidatus Curtissbacteria bacterium GW2011_GWA1_40_16</name>
    <dbReference type="NCBI Taxonomy" id="1618405"/>
    <lineage>
        <taxon>Bacteria</taxon>
        <taxon>Candidatus Curtissiibacteriota</taxon>
    </lineage>
</organism>
<feature type="region of interest" description="Disordered" evidence="1">
    <location>
        <begin position="43"/>
        <end position="70"/>
    </location>
</feature>
<name>A0A0G0RDC0_9BACT</name>
<dbReference type="Proteomes" id="UP000034531">
    <property type="component" value="Unassembled WGS sequence"/>
</dbReference>
<sequence>MGRKDADPRRGQAGSPAITEVAGVQGKNRKDLRRIARYAAMGQSPQSLNGGMDNMFGQAAKPENEGQPNI</sequence>
<evidence type="ECO:0000313" key="2">
    <source>
        <dbReference type="EMBL" id="KKR50689.1"/>
    </source>
</evidence>
<comment type="caution">
    <text evidence="2">The sequence shown here is derived from an EMBL/GenBank/DDBJ whole genome shotgun (WGS) entry which is preliminary data.</text>
</comment>
<dbReference type="AlphaFoldDB" id="A0A0G0RDC0"/>